<dbReference type="AlphaFoldDB" id="A0A8K0GZP5"/>
<organism evidence="2 3">
    <name type="scientific">Rhamnella rubrinervis</name>
    <dbReference type="NCBI Taxonomy" id="2594499"/>
    <lineage>
        <taxon>Eukaryota</taxon>
        <taxon>Viridiplantae</taxon>
        <taxon>Streptophyta</taxon>
        <taxon>Embryophyta</taxon>
        <taxon>Tracheophyta</taxon>
        <taxon>Spermatophyta</taxon>
        <taxon>Magnoliopsida</taxon>
        <taxon>eudicotyledons</taxon>
        <taxon>Gunneridae</taxon>
        <taxon>Pentapetalae</taxon>
        <taxon>rosids</taxon>
        <taxon>fabids</taxon>
        <taxon>Rosales</taxon>
        <taxon>Rhamnaceae</taxon>
        <taxon>rhamnoid group</taxon>
        <taxon>Rhamneae</taxon>
        <taxon>Rhamnella</taxon>
    </lineage>
</organism>
<reference evidence="2" key="1">
    <citation type="submission" date="2020-03" db="EMBL/GenBank/DDBJ databases">
        <title>A high-quality chromosome-level genome assembly of a woody plant with both climbing and erect habits, Rhamnella rubrinervis.</title>
        <authorList>
            <person name="Lu Z."/>
            <person name="Yang Y."/>
            <person name="Zhu X."/>
            <person name="Sun Y."/>
        </authorList>
    </citation>
    <scope>NUCLEOTIDE SEQUENCE</scope>
    <source>
        <strain evidence="2">BYM</strain>
        <tissue evidence="2">Leaf</tissue>
    </source>
</reference>
<name>A0A8K0GZP5_9ROSA</name>
<proteinExistence type="predicted"/>
<dbReference type="Proteomes" id="UP000796880">
    <property type="component" value="Unassembled WGS sequence"/>
</dbReference>
<evidence type="ECO:0000256" key="1">
    <source>
        <dbReference type="SAM" id="MobiDB-lite"/>
    </source>
</evidence>
<comment type="caution">
    <text evidence="2">The sequence shown here is derived from an EMBL/GenBank/DDBJ whole genome shotgun (WGS) entry which is preliminary data.</text>
</comment>
<accession>A0A8K0GZP5</accession>
<feature type="region of interest" description="Disordered" evidence="1">
    <location>
        <begin position="113"/>
        <end position="138"/>
    </location>
</feature>
<feature type="region of interest" description="Disordered" evidence="1">
    <location>
        <begin position="20"/>
        <end position="50"/>
    </location>
</feature>
<evidence type="ECO:0000313" key="2">
    <source>
        <dbReference type="EMBL" id="KAF3442938.1"/>
    </source>
</evidence>
<dbReference type="EMBL" id="VOIH02000007">
    <property type="protein sequence ID" value="KAF3442938.1"/>
    <property type="molecule type" value="Genomic_DNA"/>
</dbReference>
<sequence length="138" mass="15468">MALVQPKDLTIAIPVEKSLHRRGEARAPARTKKRRLLAPKQARGSKHLVASEPNQVTKIVDGLMTQHDRVILKRLTFEDISHKDEDEPEKNIEAEKTPSLTRDSFMEAMNAVRAEETEPIANTREVSSAAQPNRGDLP</sequence>
<protein>
    <submittedName>
        <fullName evidence="2">Uncharacterized protein</fullName>
    </submittedName>
</protein>
<keyword evidence="3" id="KW-1185">Reference proteome</keyword>
<evidence type="ECO:0000313" key="3">
    <source>
        <dbReference type="Proteomes" id="UP000796880"/>
    </source>
</evidence>
<gene>
    <name evidence="2" type="ORF">FNV43_RR16856</name>
</gene>